<keyword evidence="2" id="KW-1185">Reference proteome</keyword>
<dbReference type="Proteomes" id="UP000807342">
    <property type="component" value="Unassembled WGS sequence"/>
</dbReference>
<reference evidence="1" key="1">
    <citation type="submission" date="2020-11" db="EMBL/GenBank/DDBJ databases">
        <authorList>
            <consortium name="DOE Joint Genome Institute"/>
            <person name="Ahrendt S."/>
            <person name="Riley R."/>
            <person name="Andreopoulos W."/>
            <person name="Labutti K."/>
            <person name="Pangilinan J."/>
            <person name="Ruiz-Duenas F.J."/>
            <person name="Barrasa J.M."/>
            <person name="Sanchez-Garcia M."/>
            <person name="Camarero S."/>
            <person name="Miyauchi S."/>
            <person name="Serrano A."/>
            <person name="Linde D."/>
            <person name="Babiker R."/>
            <person name="Drula E."/>
            <person name="Ayuso-Fernandez I."/>
            <person name="Pacheco R."/>
            <person name="Padilla G."/>
            <person name="Ferreira P."/>
            <person name="Barriuso J."/>
            <person name="Kellner H."/>
            <person name="Castanera R."/>
            <person name="Alfaro M."/>
            <person name="Ramirez L."/>
            <person name="Pisabarro A.G."/>
            <person name="Kuo A."/>
            <person name="Tritt A."/>
            <person name="Lipzen A."/>
            <person name="He G."/>
            <person name="Yan M."/>
            <person name="Ng V."/>
            <person name="Cullen D."/>
            <person name="Martin F."/>
            <person name="Rosso M.-N."/>
            <person name="Henrissat B."/>
            <person name="Hibbett D."/>
            <person name="Martinez A.T."/>
            <person name="Grigoriev I.V."/>
        </authorList>
    </citation>
    <scope>NUCLEOTIDE SEQUENCE</scope>
    <source>
        <strain evidence="1">MF-IS2</strain>
    </source>
</reference>
<dbReference type="EMBL" id="MU151948">
    <property type="protein sequence ID" value="KAF9441340.1"/>
    <property type="molecule type" value="Genomic_DNA"/>
</dbReference>
<name>A0A9P6BXD4_9AGAR</name>
<gene>
    <name evidence="1" type="ORF">P691DRAFT_791508</name>
</gene>
<comment type="caution">
    <text evidence="1">The sequence shown here is derived from an EMBL/GenBank/DDBJ whole genome shotgun (WGS) entry which is preliminary data.</text>
</comment>
<proteinExistence type="predicted"/>
<sequence>MCDRNIVTADDLPFGGEGRPEPVELEGRIVEIQPLLGYDYPSSWRYHPPIGSGPHKDYRSSIVGPAFWTQDWVAPSRPLVGRVEVRHQHDHSDKGYSVKLRCTLYQLERGKADSLGENPVPVDEEGPVVGLRRGTWTTIADHGTVSEFATNSK</sequence>
<evidence type="ECO:0000313" key="1">
    <source>
        <dbReference type="EMBL" id="KAF9441340.1"/>
    </source>
</evidence>
<protein>
    <submittedName>
        <fullName evidence="1">Uncharacterized protein</fullName>
    </submittedName>
</protein>
<organism evidence="1 2">
    <name type="scientific">Macrolepiota fuliginosa MF-IS2</name>
    <dbReference type="NCBI Taxonomy" id="1400762"/>
    <lineage>
        <taxon>Eukaryota</taxon>
        <taxon>Fungi</taxon>
        <taxon>Dikarya</taxon>
        <taxon>Basidiomycota</taxon>
        <taxon>Agaricomycotina</taxon>
        <taxon>Agaricomycetes</taxon>
        <taxon>Agaricomycetidae</taxon>
        <taxon>Agaricales</taxon>
        <taxon>Agaricineae</taxon>
        <taxon>Agaricaceae</taxon>
        <taxon>Macrolepiota</taxon>
    </lineage>
</organism>
<evidence type="ECO:0000313" key="2">
    <source>
        <dbReference type="Proteomes" id="UP000807342"/>
    </source>
</evidence>
<accession>A0A9P6BXD4</accession>
<dbReference type="AlphaFoldDB" id="A0A9P6BXD4"/>